<evidence type="ECO:0000313" key="7">
    <source>
        <dbReference type="EMBL" id="OGM31629.1"/>
    </source>
</evidence>
<dbReference type="PANTHER" id="PTHR11101:SF80">
    <property type="entry name" value="PHOSPHATE TRANSPORTER"/>
    <property type="match status" value="1"/>
</dbReference>
<keyword evidence="5 6" id="KW-0472">Membrane</keyword>
<protein>
    <submittedName>
        <fullName evidence="7">Phosphate transporter</fullName>
    </submittedName>
</protein>
<dbReference type="EMBL" id="MGGP01000023">
    <property type="protein sequence ID" value="OGM31629.1"/>
    <property type="molecule type" value="Genomic_DNA"/>
</dbReference>
<feature type="transmembrane region" description="Helical" evidence="6">
    <location>
        <begin position="134"/>
        <end position="159"/>
    </location>
</feature>
<comment type="caution">
    <text evidence="7">The sequence shown here is derived from an EMBL/GenBank/DDBJ whole genome shotgun (WGS) entry which is preliminary data.</text>
</comment>
<accession>A0A1F7YXI1</accession>
<feature type="transmembrane region" description="Helical" evidence="6">
    <location>
        <begin position="76"/>
        <end position="97"/>
    </location>
</feature>
<keyword evidence="4 6" id="KW-1133">Transmembrane helix</keyword>
<evidence type="ECO:0000256" key="5">
    <source>
        <dbReference type="ARBA" id="ARBA00023136"/>
    </source>
</evidence>
<gene>
    <name evidence="7" type="ORF">A2803_00525</name>
</gene>
<keyword evidence="2" id="KW-0813">Transport</keyword>
<sequence>MDGITPMLLVVLFFVLWAEFVNGWTDAPNSIATVVSTRVMHPRIAIAMAVVLNITGTLSGTAVAETIGKGIVNANIITLPTILAAMIGIVVWSTLAWKWGLPTSESHALIAGLTGAGLAVGGFDALIFSGWEKVLIGLGFSTFLGFGGAYLIFTLIAWLFRDVGISRVRRLFGKLQIFSAAFMAFGHGSNDGQKFIGAFSLALFLSGVTNEFTIPYWVIILCASVMGVGTSVGGWRIIKTMGVKLSKLEPQHGFAAETGSGAAIMLASHFGIPLSTTHTINTAIMGAGSVQRFKKVRWGVARSIVIAWILTFPVCGIISFVITKILTSLLPT</sequence>
<evidence type="ECO:0000256" key="6">
    <source>
        <dbReference type="SAM" id="Phobius"/>
    </source>
</evidence>
<feature type="transmembrane region" description="Helical" evidence="6">
    <location>
        <begin position="44"/>
        <end position="64"/>
    </location>
</feature>
<evidence type="ECO:0000256" key="1">
    <source>
        <dbReference type="ARBA" id="ARBA00004141"/>
    </source>
</evidence>
<feature type="transmembrane region" description="Helical" evidence="6">
    <location>
        <begin position="109"/>
        <end position="128"/>
    </location>
</feature>
<reference evidence="7 8" key="1">
    <citation type="journal article" date="2016" name="Nat. Commun.">
        <title>Thousands of microbial genomes shed light on interconnected biogeochemical processes in an aquifer system.</title>
        <authorList>
            <person name="Anantharaman K."/>
            <person name="Brown C.T."/>
            <person name="Hug L.A."/>
            <person name="Sharon I."/>
            <person name="Castelle C.J."/>
            <person name="Probst A.J."/>
            <person name="Thomas B.C."/>
            <person name="Singh A."/>
            <person name="Wilkins M.J."/>
            <person name="Karaoz U."/>
            <person name="Brodie E.L."/>
            <person name="Williams K.H."/>
            <person name="Hubbard S.S."/>
            <person name="Banfield J.F."/>
        </authorList>
    </citation>
    <scope>NUCLEOTIDE SEQUENCE [LARGE SCALE GENOMIC DNA]</scope>
</reference>
<dbReference type="GO" id="GO:0016020">
    <property type="term" value="C:membrane"/>
    <property type="evidence" value="ECO:0007669"/>
    <property type="project" value="UniProtKB-SubCell"/>
</dbReference>
<proteinExistence type="predicted"/>
<comment type="subcellular location">
    <subcellularLocation>
        <location evidence="1">Membrane</location>
        <topology evidence="1">Multi-pass membrane protein</topology>
    </subcellularLocation>
</comment>
<dbReference type="InterPro" id="IPR001204">
    <property type="entry name" value="Phos_transporter"/>
</dbReference>
<feature type="transmembrane region" description="Helical" evidence="6">
    <location>
        <begin position="6"/>
        <end position="24"/>
    </location>
</feature>
<dbReference type="Proteomes" id="UP000178870">
    <property type="component" value="Unassembled WGS sequence"/>
</dbReference>
<feature type="transmembrane region" description="Helical" evidence="6">
    <location>
        <begin position="214"/>
        <end position="238"/>
    </location>
</feature>
<dbReference type="GO" id="GO:0005315">
    <property type="term" value="F:phosphate transmembrane transporter activity"/>
    <property type="evidence" value="ECO:0007669"/>
    <property type="project" value="InterPro"/>
</dbReference>
<evidence type="ECO:0000256" key="2">
    <source>
        <dbReference type="ARBA" id="ARBA00022448"/>
    </source>
</evidence>
<evidence type="ECO:0000313" key="8">
    <source>
        <dbReference type="Proteomes" id="UP000178870"/>
    </source>
</evidence>
<dbReference type="PANTHER" id="PTHR11101">
    <property type="entry name" value="PHOSPHATE TRANSPORTER"/>
    <property type="match status" value="1"/>
</dbReference>
<evidence type="ECO:0000256" key="4">
    <source>
        <dbReference type="ARBA" id="ARBA00022989"/>
    </source>
</evidence>
<evidence type="ECO:0000256" key="3">
    <source>
        <dbReference type="ARBA" id="ARBA00022692"/>
    </source>
</evidence>
<dbReference type="GO" id="GO:0035435">
    <property type="term" value="P:phosphate ion transmembrane transport"/>
    <property type="evidence" value="ECO:0007669"/>
    <property type="project" value="TreeGrafter"/>
</dbReference>
<organism evidence="7 8">
    <name type="scientific">Candidatus Woesebacteria bacterium RIFCSPHIGHO2_01_FULL_44_21</name>
    <dbReference type="NCBI Taxonomy" id="1802503"/>
    <lineage>
        <taxon>Bacteria</taxon>
        <taxon>Candidatus Woeseibacteriota</taxon>
    </lineage>
</organism>
<name>A0A1F7YXI1_9BACT</name>
<dbReference type="AlphaFoldDB" id="A0A1F7YXI1"/>
<dbReference type="Pfam" id="PF01384">
    <property type="entry name" value="PHO4"/>
    <property type="match status" value="1"/>
</dbReference>
<feature type="transmembrane region" description="Helical" evidence="6">
    <location>
        <begin position="300"/>
        <end position="322"/>
    </location>
</feature>
<keyword evidence="3 6" id="KW-0812">Transmembrane</keyword>